<protein>
    <submittedName>
        <fullName evidence="3">Uncharacterized protein</fullName>
    </submittedName>
</protein>
<evidence type="ECO:0000313" key="3">
    <source>
        <dbReference type="EMBL" id="GAU97866.1"/>
    </source>
</evidence>
<feature type="compositionally biased region" description="Low complexity" evidence="2">
    <location>
        <begin position="95"/>
        <end position="110"/>
    </location>
</feature>
<evidence type="ECO:0000256" key="1">
    <source>
        <dbReference type="PROSITE-ProRule" id="PRU00339"/>
    </source>
</evidence>
<reference evidence="3 4" key="1">
    <citation type="journal article" date="2016" name="Nat. Commun.">
        <title>Extremotolerant tardigrade genome and improved radiotolerance of human cultured cells by tardigrade-unique protein.</title>
        <authorList>
            <person name="Hashimoto T."/>
            <person name="Horikawa D.D."/>
            <person name="Saito Y."/>
            <person name="Kuwahara H."/>
            <person name="Kozuka-Hata H."/>
            <person name="Shin-I T."/>
            <person name="Minakuchi Y."/>
            <person name="Ohishi K."/>
            <person name="Motoyama A."/>
            <person name="Aizu T."/>
            <person name="Enomoto A."/>
            <person name="Kondo K."/>
            <person name="Tanaka S."/>
            <person name="Hara Y."/>
            <person name="Koshikawa S."/>
            <person name="Sagara H."/>
            <person name="Miura T."/>
            <person name="Yokobori S."/>
            <person name="Miyagawa K."/>
            <person name="Suzuki Y."/>
            <person name="Kubo T."/>
            <person name="Oyama M."/>
            <person name="Kohara Y."/>
            <person name="Fujiyama A."/>
            <person name="Arakawa K."/>
            <person name="Katayama T."/>
            <person name="Toyoda A."/>
            <person name="Kunieda T."/>
        </authorList>
    </citation>
    <scope>NUCLEOTIDE SEQUENCE [LARGE SCALE GENOMIC DNA]</scope>
    <source>
        <strain evidence="3 4">YOKOZUNA-1</strain>
    </source>
</reference>
<evidence type="ECO:0000256" key="2">
    <source>
        <dbReference type="SAM" id="MobiDB-lite"/>
    </source>
</evidence>
<dbReference type="EMBL" id="BDGG01000004">
    <property type="protein sequence ID" value="GAU97866.1"/>
    <property type="molecule type" value="Genomic_DNA"/>
</dbReference>
<organism evidence="3 4">
    <name type="scientific">Ramazzottius varieornatus</name>
    <name type="common">Water bear</name>
    <name type="synonym">Tardigrade</name>
    <dbReference type="NCBI Taxonomy" id="947166"/>
    <lineage>
        <taxon>Eukaryota</taxon>
        <taxon>Metazoa</taxon>
        <taxon>Ecdysozoa</taxon>
        <taxon>Tardigrada</taxon>
        <taxon>Eutardigrada</taxon>
        <taxon>Parachela</taxon>
        <taxon>Hypsibioidea</taxon>
        <taxon>Ramazzottiidae</taxon>
        <taxon>Ramazzottius</taxon>
    </lineage>
</organism>
<keyword evidence="4" id="KW-1185">Reference proteome</keyword>
<dbReference type="PANTHER" id="PTHR16091">
    <property type="entry name" value="TTC17 PROTEIN"/>
    <property type="match status" value="1"/>
</dbReference>
<name>A0A1D1V871_RAMVA</name>
<dbReference type="OrthoDB" id="2115703at2759"/>
<gene>
    <name evidence="3" type="primary">RvY_09092-1</name>
    <name evidence="3" type="synonym">RvY_09092.1</name>
    <name evidence="3" type="ORF">RvY_09092</name>
</gene>
<proteinExistence type="predicted"/>
<evidence type="ECO:0000313" key="4">
    <source>
        <dbReference type="Proteomes" id="UP000186922"/>
    </source>
</evidence>
<dbReference type="GO" id="GO:0030041">
    <property type="term" value="P:actin filament polymerization"/>
    <property type="evidence" value="ECO:0007669"/>
    <property type="project" value="TreeGrafter"/>
</dbReference>
<dbReference type="GO" id="GO:0015629">
    <property type="term" value="C:actin cytoskeleton"/>
    <property type="evidence" value="ECO:0007669"/>
    <property type="project" value="TreeGrafter"/>
</dbReference>
<dbReference type="PROSITE" id="PS50005">
    <property type="entry name" value="TPR"/>
    <property type="match status" value="1"/>
</dbReference>
<comment type="caution">
    <text evidence="3">The sequence shown here is derived from an EMBL/GenBank/DDBJ whole genome shotgun (WGS) entry which is preliminary data.</text>
</comment>
<dbReference type="InterPro" id="IPR019734">
    <property type="entry name" value="TPR_rpt"/>
</dbReference>
<dbReference type="Proteomes" id="UP000186922">
    <property type="component" value="Unassembled WGS sequence"/>
</dbReference>
<dbReference type="GO" id="GO:0005737">
    <property type="term" value="C:cytoplasm"/>
    <property type="evidence" value="ECO:0007669"/>
    <property type="project" value="TreeGrafter"/>
</dbReference>
<feature type="region of interest" description="Disordered" evidence="2">
    <location>
        <begin position="58"/>
        <end position="79"/>
    </location>
</feature>
<accession>A0A1D1V871</accession>
<dbReference type="InterPro" id="IPR052630">
    <property type="entry name" value="TTC17"/>
</dbReference>
<dbReference type="AlphaFoldDB" id="A0A1D1V871"/>
<dbReference type="PANTHER" id="PTHR16091:SF1">
    <property type="entry name" value="TETRATRICOPEPTIDE REPEAT PROTEIN 17"/>
    <property type="match status" value="1"/>
</dbReference>
<sequence length="448" mass="50294">MLEVHEALSEQHKDLKEIISQFENVGVLAIKVDKLYAEIQDTRAGAVSDLQEAFGDHKAVGPRSFHPDGSYNFDSSDDSDRKYVPTWKNGLSLDSPSTSQKFQSSPQPSSEYKHYFMSSDWPPDEECDLLCGHEANIGAVPSRKVSVVIPLENKGFRFWDVIGTLNAVKGVSLPYCENTPFKLPTTTSEMMGSFWGDDMGDVLNPDKDIQKAIWDYMRMCGSLEDFGRKVSLAYILDLMPPWMFFSTASLYWRAVGATSRAAECLGRAYNTMPTEYEDVATVGIASFLRFSNQTDSLMPLTRKLADSSKEPGSFFTLGTVYAYRGLFSMSIQNFRLALAQDPSYYPAWEAYRFTRCLMMAMSPTERLLLPDDEMDPLESFKSGMFEIGIGFMNSEMSPRSNVDVLKESITAIIRNDALGEQLTDRLKLALNNLNSKKPSAKAIKKRGR</sequence>
<feature type="region of interest" description="Disordered" evidence="2">
    <location>
        <begin position="91"/>
        <end position="110"/>
    </location>
</feature>
<feature type="repeat" description="TPR" evidence="1">
    <location>
        <begin position="311"/>
        <end position="344"/>
    </location>
</feature>
<keyword evidence="1" id="KW-0802">TPR repeat</keyword>